<accession>A0A0E9XSH2</accession>
<protein>
    <submittedName>
        <fullName evidence="1">Uncharacterized protein</fullName>
    </submittedName>
</protein>
<reference evidence="1" key="2">
    <citation type="journal article" date="2015" name="Fish Shellfish Immunol.">
        <title>Early steps in the European eel (Anguilla anguilla)-Vibrio vulnificus interaction in the gills: Role of the RtxA13 toxin.</title>
        <authorList>
            <person name="Callol A."/>
            <person name="Pajuelo D."/>
            <person name="Ebbesson L."/>
            <person name="Teles M."/>
            <person name="MacKenzie S."/>
            <person name="Amaro C."/>
        </authorList>
    </citation>
    <scope>NUCLEOTIDE SEQUENCE</scope>
</reference>
<organism evidence="1">
    <name type="scientific">Anguilla anguilla</name>
    <name type="common">European freshwater eel</name>
    <name type="synonym">Muraena anguilla</name>
    <dbReference type="NCBI Taxonomy" id="7936"/>
    <lineage>
        <taxon>Eukaryota</taxon>
        <taxon>Metazoa</taxon>
        <taxon>Chordata</taxon>
        <taxon>Craniata</taxon>
        <taxon>Vertebrata</taxon>
        <taxon>Euteleostomi</taxon>
        <taxon>Actinopterygii</taxon>
        <taxon>Neopterygii</taxon>
        <taxon>Teleostei</taxon>
        <taxon>Anguilliformes</taxon>
        <taxon>Anguillidae</taxon>
        <taxon>Anguilla</taxon>
    </lineage>
</organism>
<dbReference type="EMBL" id="GBXM01003221">
    <property type="protein sequence ID" value="JAI05357.1"/>
    <property type="molecule type" value="Transcribed_RNA"/>
</dbReference>
<name>A0A0E9XSH2_ANGAN</name>
<sequence>MTLMNVAESPAVWCTSDHVISQRCYISVGSVVSMSRCVSQLLCSSRHLQSVLHQLSRKCWPPIQ</sequence>
<proteinExistence type="predicted"/>
<evidence type="ECO:0000313" key="1">
    <source>
        <dbReference type="EMBL" id="JAI05357.1"/>
    </source>
</evidence>
<reference evidence="1" key="1">
    <citation type="submission" date="2014-11" db="EMBL/GenBank/DDBJ databases">
        <authorList>
            <person name="Amaro Gonzalez C."/>
        </authorList>
    </citation>
    <scope>NUCLEOTIDE SEQUENCE</scope>
</reference>
<dbReference type="AlphaFoldDB" id="A0A0E9XSH2"/>